<feature type="region of interest" description="Disordered" evidence="8">
    <location>
        <begin position="1"/>
        <end position="79"/>
    </location>
</feature>
<evidence type="ECO:0000256" key="1">
    <source>
        <dbReference type="ARBA" id="ARBA00004123"/>
    </source>
</evidence>
<evidence type="ECO:0000256" key="7">
    <source>
        <dbReference type="SAM" id="Coils"/>
    </source>
</evidence>
<dbReference type="GO" id="GO:0016251">
    <property type="term" value="F:RNA polymerase II general transcription initiation factor activity"/>
    <property type="evidence" value="ECO:0007669"/>
    <property type="project" value="TreeGrafter"/>
</dbReference>
<protein>
    <recommendedName>
        <fullName evidence="9">TAFH domain-containing protein</fullName>
    </recommendedName>
</protein>
<dbReference type="AlphaFoldDB" id="A0AA88TEU3"/>
<comment type="similarity">
    <text evidence="2">Belongs to the TAF4 family.</text>
</comment>
<dbReference type="InterPro" id="IPR037249">
    <property type="entry name" value="TAFH/NHR1_dom_sf"/>
</dbReference>
<dbReference type="SMART" id="SM00549">
    <property type="entry name" value="TAFH"/>
    <property type="match status" value="1"/>
</dbReference>
<dbReference type="PANTHER" id="PTHR15138">
    <property type="entry name" value="TRANSCRIPTION INITIATION FACTOR TFIID SUBUNIT 4"/>
    <property type="match status" value="1"/>
</dbReference>
<keyword evidence="11" id="KW-1185">Reference proteome</keyword>
<keyword evidence="6" id="KW-0539">Nucleus</keyword>
<dbReference type="GO" id="GO:0006367">
    <property type="term" value="P:transcription initiation at RNA polymerase II promoter"/>
    <property type="evidence" value="ECO:0007669"/>
    <property type="project" value="TreeGrafter"/>
</dbReference>
<dbReference type="InterPro" id="IPR045144">
    <property type="entry name" value="TAF4"/>
</dbReference>
<dbReference type="Gene3D" id="1.20.120.1110">
    <property type="entry name" value="TAFH/NHR1 domain"/>
    <property type="match status" value="1"/>
</dbReference>
<dbReference type="FunFam" id="1.20.120.1110:FF:000002">
    <property type="entry name" value="Transcription initiation factor TFIID subunit 4B"/>
    <property type="match status" value="1"/>
</dbReference>
<evidence type="ECO:0000313" key="11">
    <source>
        <dbReference type="Proteomes" id="UP001187315"/>
    </source>
</evidence>
<dbReference type="EMBL" id="JAVHJS010000003">
    <property type="protein sequence ID" value="KAK2863986.1"/>
    <property type="molecule type" value="Genomic_DNA"/>
</dbReference>
<evidence type="ECO:0000256" key="5">
    <source>
        <dbReference type="ARBA" id="ARBA00023163"/>
    </source>
</evidence>
<organism evidence="10 11">
    <name type="scientific">Tachysurus vachellii</name>
    <name type="common">Darkbarbel catfish</name>
    <name type="synonym">Pelteobagrus vachellii</name>
    <dbReference type="NCBI Taxonomy" id="175792"/>
    <lineage>
        <taxon>Eukaryota</taxon>
        <taxon>Metazoa</taxon>
        <taxon>Chordata</taxon>
        <taxon>Craniata</taxon>
        <taxon>Vertebrata</taxon>
        <taxon>Euteleostomi</taxon>
        <taxon>Actinopterygii</taxon>
        <taxon>Neopterygii</taxon>
        <taxon>Teleostei</taxon>
        <taxon>Ostariophysi</taxon>
        <taxon>Siluriformes</taxon>
        <taxon>Bagridae</taxon>
        <taxon>Tachysurus</taxon>
    </lineage>
</organism>
<evidence type="ECO:0000259" key="9">
    <source>
        <dbReference type="PROSITE" id="PS51119"/>
    </source>
</evidence>
<dbReference type="GO" id="GO:0046982">
    <property type="term" value="F:protein heterodimerization activity"/>
    <property type="evidence" value="ECO:0007669"/>
    <property type="project" value="InterPro"/>
</dbReference>
<feature type="coiled-coil region" evidence="7">
    <location>
        <begin position="713"/>
        <end position="743"/>
    </location>
</feature>
<feature type="region of interest" description="Disordered" evidence="8">
    <location>
        <begin position="577"/>
        <end position="596"/>
    </location>
</feature>
<keyword evidence="5" id="KW-0804">Transcription</keyword>
<evidence type="ECO:0000256" key="2">
    <source>
        <dbReference type="ARBA" id="ARBA00006178"/>
    </source>
</evidence>
<keyword evidence="4" id="KW-0805">Transcription regulation</keyword>
<evidence type="ECO:0000256" key="3">
    <source>
        <dbReference type="ARBA" id="ARBA00022553"/>
    </source>
</evidence>
<keyword evidence="3" id="KW-0597">Phosphoprotein</keyword>
<evidence type="ECO:0000256" key="6">
    <source>
        <dbReference type="ARBA" id="ARBA00023242"/>
    </source>
</evidence>
<comment type="caution">
    <text evidence="10">The sequence shown here is derived from an EMBL/GenBank/DDBJ whole genome shotgun (WGS) entry which is preliminary data.</text>
</comment>
<dbReference type="GO" id="GO:0003677">
    <property type="term" value="F:DNA binding"/>
    <property type="evidence" value="ECO:0007669"/>
    <property type="project" value="TreeGrafter"/>
</dbReference>
<gene>
    <name evidence="10" type="ORF">Q7C36_003140</name>
</gene>
<dbReference type="SUPFAM" id="SSF47113">
    <property type="entry name" value="Histone-fold"/>
    <property type="match status" value="1"/>
</dbReference>
<dbReference type="FunFam" id="1.10.20.10:FF:000015">
    <property type="entry name" value="Transcription initiation factor TFIID subunit 4B"/>
    <property type="match status" value="1"/>
</dbReference>
<proteinExistence type="inferred from homology"/>
<comment type="subcellular location">
    <subcellularLocation>
        <location evidence="1">Nucleus</location>
    </subcellularLocation>
</comment>
<reference evidence="10" key="1">
    <citation type="submission" date="2023-08" db="EMBL/GenBank/DDBJ databases">
        <title>Pelteobagrus vachellii genome.</title>
        <authorList>
            <person name="Liu H."/>
        </authorList>
    </citation>
    <scope>NUCLEOTIDE SEQUENCE</scope>
    <source>
        <strain evidence="10">PRFRI_2022a</strain>
        <tissue evidence="10">Muscle</tissue>
    </source>
</reference>
<name>A0AA88TEU3_TACVA</name>
<evidence type="ECO:0000313" key="10">
    <source>
        <dbReference type="EMBL" id="KAK2863986.1"/>
    </source>
</evidence>
<dbReference type="Pfam" id="PF07531">
    <property type="entry name" value="TAFH"/>
    <property type="match status" value="1"/>
</dbReference>
<keyword evidence="7" id="KW-0175">Coiled coil</keyword>
<sequence length="843" mass="90570">MSKSESENDVKKPDESLEDAPLAPCTQVSDKHNAHDATSASRPSAKESVFTQESKTKTPEPPEALKTPSAEAEGPSSGMLNNPVTFTVTSASMTPTQNAIVSSVPVRSATPLVVGARMVSAAGASGQTSASHPGGLTVTSNQIRPPAVTQTPLRAAIVALQRTSQQNVTVPRSPQTTSLQLPANFQIPQGMVLIRSDSGQLMLVSQQALAQAQAQGFVPKTSSVSTAVKPPASQATATSIIRVSVPSSSTTVATLVKPTSSTVKAVLKPSSTMATTIIKPTTTGSTIIKSPSVLGTGIKPNTITGPTVIKVTSAQKPPISNTTGTISQRTIAGTNVPSTSVVTSIGKASLSTSVSQSIRPVAFGPRNISPNIPIKASSNSKVSTPATVTTETLENVKKCKNFLITLMKLASSGTRSPNMAQNVRALVKDLLDGRIEAEEFTEKLYMELKSSPQPYLVPFLKRSLPALRQLTPNSQLFIQQSEQTKASSSSTISSSAQKLSITSSTTFSQPLRGSVSARPAQMVVQQSKGVIVEQRVTSSSHVVLPVQNHTQAKQPVIQTNTQAAGDFRKLSLQACKTPSGPTQAAQAHSFKNSTSGLFRDDDDINDVASMAGVNVNEENARILASSSELVGTVVRSCRDEPFLQTTALQQRVLHIGKSLGVAEVNPDVLGLLSHATQERLRNLLEKLTVIAQHHNISYRDDWWNIQTSDTRAQLKFLEQLEKVEKQRREEEEKETLLRIAKSRSSCEDPEQLRLRQRAKEMQQQELAQMEHRDANLAALAALGPRKRKPVEASGSGTNQVLSLRAQRTSQRLPTRVTFRDLIFCMEQDRALRQSLTLYDAFLR</sequence>
<dbReference type="Proteomes" id="UP001187315">
    <property type="component" value="Unassembled WGS sequence"/>
</dbReference>
<dbReference type="PROSITE" id="PS51119">
    <property type="entry name" value="TAFH"/>
    <property type="match status" value="1"/>
</dbReference>
<dbReference type="SUPFAM" id="SSF158553">
    <property type="entry name" value="TAFH domain-like"/>
    <property type="match status" value="1"/>
</dbReference>
<dbReference type="GO" id="GO:0006357">
    <property type="term" value="P:regulation of transcription by RNA polymerase II"/>
    <property type="evidence" value="ECO:0007669"/>
    <property type="project" value="UniProtKB-ARBA"/>
</dbReference>
<accession>A0AA88TEU3</accession>
<dbReference type="CDD" id="cd08045">
    <property type="entry name" value="HFD_TAF4"/>
    <property type="match status" value="1"/>
</dbReference>
<dbReference type="InterPro" id="IPR009072">
    <property type="entry name" value="Histone-fold"/>
</dbReference>
<dbReference type="Gene3D" id="1.10.20.10">
    <property type="entry name" value="Histone, subunit A"/>
    <property type="match status" value="1"/>
</dbReference>
<evidence type="ECO:0000256" key="4">
    <source>
        <dbReference type="ARBA" id="ARBA00023015"/>
    </source>
</evidence>
<feature type="domain" description="TAFH" evidence="9">
    <location>
        <begin position="393"/>
        <end position="490"/>
    </location>
</feature>
<dbReference type="Pfam" id="PF05236">
    <property type="entry name" value="TAF4"/>
    <property type="match status" value="1"/>
</dbReference>
<dbReference type="InterPro" id="IPR007900">
    <property type="entry name" value="TAF4_C"/>
</dbReference>
<feature type="compositionally biased region" description="Basic and acidic residues" evidence="8">
    <location>
        <begin position="1"/>
        <end position="15"/>
    </location>
</feature>
<dbReference type="GO" id="GO:0005669">
    <property type="term" value="C:transcription factor TFIID complex"/>
    <property type="evidence" value="ECO:0007669"/>
    <property type="project" value="InterPro"/>
</dbReference>
<dbReference type="PANTHER" id="PTHR15138:SF22">
    <property type="entry name" value="TAFH DOMAIN-CONTAINING PROTEIN"/>
    <property type="match status" value="1"/>
</dbReference>
<evidence type="ECO:0000256" key="8">
    <source>
        <dbReference type="SAM" id="MobiDB-lite"/>
    </source>
</evidence>
<dbReference type="InterPro" id="IPR003894">
    <property type="entry name" value="TAFH_NHR1"/>
</dbReference>